<feature type="region of interest" description="Disordered" evidence="1">
    <location>
        <begin position="1"/>
        <end position="38"/>
    </location>
</feature>
<feature type="domain" description="Protein kinase" evidence="3">
    <location>
        <begin position="43"/>
        <end position="322"/>
    </location>
</feature>
<name>A0A4Q2JTP9_9MICO</name>
<feature type="transmembrane region" description="Helical" evidence="2">
    <location>
        <begin position="358"/>
        <end position="377"/>
    </location>
</feature>
<dbReference type="GO" id="GO:0005524">
    <property type="term" value="F:ATP binding"/>
    <property type="evidence" value="ECO:0007669"/>
    <property type="project" value="InterPro"/>
</dbReference>
<accession>A0A4Q2JTP9</accession>
<evidence type="ECO:0000313" key="4">
    <source>
        <dbReference type="EMBL" id="RXZ50476.1"/>
    </source>
</evidence>
<dbReference type="OrthoDB" id="5125808at2"/>
<dbReference type="RefSeq" id="WP_129230302.1">
    <property type="nucleotide sequence ID" value="NZ_SDPO01000001.1"/>
</dbReference>
<evidence type="ECO:0000256" key="2">
    <source>
        <dbReference type="SAM" id="Phobius"/>
    </source>
</evidence>
<keyword evidence="5" id="KW-1185">Reference proteome</keyword>
<organism evidence="4 5">
    <name type="scientific">Agromyces fucosus</name>
    <dbReference type="NCBI Taxonomy" id="41985"/>
    <lineage>
        <taxon>Bacteria</taxon>
        <taxon>Bacillati</taxon>
        <taxon>Actinomycetota</taxon>
        <taxon>Actinomycetes</taxon>
        <taxon>Micrococcales</taxon>
        <taxon>Microbacteriaceae</taxon>
        <taxon>Agromyces</taxon>
    </lineage>
</organism>
<evidence type="ECO:0000256" key="1">
    <source>
        <dbReference type="SAM" id="MobiDB-lite"/>
    </source>
</evidence>
<keyword evidence="2" id="KW-0812">Transmembrane</keyword>
<dbReference type="GO" id="GO:0004672">
    <property type="term" value="F:protein kinase activity"/>
    <property type="evidence" value="ECO:0007669"/>
    <property type="project" value="InterPro"/>
</dbReference>
<proteinExistence type="predicted"/>
<dbReference type="EMBL" id="SDPO01000001">
    <property type="protein sequence ID" value="RXZ50476.1"/>
    <property type="molecule type" value="Genomic_DNA"/>
</dbReference>
<dbReference type="SUPFAM" id="SSF56112">
    <property type="entry name" value="Protein kinase-like (PK-like)"/>
    <property type="match status" value="1"/>
</dbReference>
<dbReference type="Proteomes" id="UP000292935">
    <property type="component" value="Unassembled WGS sequence"/>
</dbReference>
<sequence>MVRSSRRKVRGHGQAPDSASSTGGSTEPARDRRPPSETTLAGYRLLRRIASGERADVFLAAVDGPAEDPAPLVVVRVYDAAANGAAIALEIEAMSTDASGSLPALIDIATLDDGRCALAVERIAGAPISRVIAERRLAPGEAVTVLAPIAVAVGELARRGFVHTRLSPGDVLLDGRGRPRLIGLGGLERLSASPQERTPLLRAGHVALAELVAEVVAATERPEVFADVLDLVESRLSMRPFAPCEAELERALFAAADPAPVRGIAAAAPRGLPSRVTVPLELGTRVDRRDGAYVGDDGGASDPPVRSAIRAVLDLAQWPAFLADGRRSGDVAEAPEARGAPPDVRKGVQAMLRRRRPALVVASLIGGGALVLLLTLVPPKSVDAAPSETGARTAAPVAETSERDPATNPPSLDAVSGDDPVAAVQALLVQRAECFDRLDLACLESIVQPGSAAEAAEVAAMGIARDGGDAPPAFDASGAAVTAEMGSAVLVTVPYASGEREPASLLVMRGEAGWRLREIFD</sequence>
<dbReference type="PROSITE" id="PS50011">
    <property type="entry name" value="PROTEIN_KINASE_DOM"/>
    <property type="match status" value="1"/>
</dbReference>
<reference evidence="4 5" key="1">
    <citation type="submission" date="2019-01" db="EMBL/GenBank/DDBJ databases">
        <authorList>
            <person name="Li J."/>
        </authorList>
    </citation>
    <scope>NUCLEOTIDE SEQUENCE [LARGE SCALE GENOMIC DNA]</scope>
    <source>
        <strain evidence="4 5">CCUG 35506</strain>
    </source>
</reference>
<gene>
    <name evidence="4" type="ORF">ESP57_01270</name>
</gene>
<dbReference type="InterPro" id="IPR011009">
    <property type="entry name" value="Kinase-like_dom_sf"/>
</dbReference>
<evidence type="ECO:0000259" key="3">
    <source>
        <dbReference type="PROSITE" id="PS50011"/>
    </source>
</evidence>
<evidence type="ECO:0000313" key="5">
    <source>
        <dbReference type="Proteomes" id="UP000292935"/>
    </source>
</evidence>
<feature type="compositionally biased region" description="Basic residues" evidence="1">
    <location>
        <begin position="1"/>
        <end position="11"/>
    </location>
</feature>
<dbReference type="InterPro" id="IPR000719">
    <property type="entry name" value="Prot_kinase_dom"/>
</dbReference>
<dbReference type="AlphaFoldDB" id="A0A4Q2JTP9"/>
<keyword evidence="2" id="KW-1133">Transmembrane helix</keyword>
<protein>
    <recommendedName>
        <fullName evidence="3">Protein kinase domain-containing protein</fullName>
    </recommendedName>
</protein>
<keyword evidence="2" id="KW-0472">Membrane</keyword>
<feature type="region of interest" description="Disordered" evidence="1">
    <location>
        <begin position="382"/>
        <end position="416"/>
    </location>
</feature>
<comment type="caution">
    <text evidence="4">The sequence shown here is derived from an EMBL/GenBank/DDBJ whole genome shotgun (WGS) entry which is preliminary data.</text>
</comment>
<dbReference type="Gene3D" id="1.10.510.10">
    <property type="entry name" value="Transferase(Phosphotransferase) domain 1"/>
    <property type="match status" value="1"/>
</dbReference>